<sequence>MTVIKRIVLLITSLIVYAFSNNTYEIKEQDLISEIENKAPEIEKKMEEQKKIILEKIDNLSGEILTKAPDNKIKYIDPTYTLDRDIPKYNQLGKQVGVLYKKGYKFNPIEYMNIMPPDFIVFNACDTSEIQYVKKVMKEYEEKSKDYMLVNSGCKNKDLRNTEFESKVYFLTKEMKDKFEVEHTISIIYIDKDRKRIVVKEIASDAEKNSN</sequence>
<dbReference type="EMBL" id="JAIQ01000122">
    <property type="protein sequence ID" value="KLD98480.1"/>
    <property type="molecule type" value="Genomic_DNA"/>
</dbReference>
<comment type="caution">
    <text evidence="2">The sequence shown here is derived from an EMBL/GenBank/DDBJ whole genome shotgun (WGS) entry which is preliminary data.</text>
</comment>
<gene>
    <name evidence="2" type="ORF">AA20_08655</name>
</gene>
<evidence type="ECO:0000256" key="1">
    <source>
        <dbReference type="SAM" id="Coils"/>
    </source>
</evidence>
<dbReference type="AlphaFoldDB" id="A0A0G9JWA1"/>
<reference evidence="2 3" key="1">
    <citation type="submission" date="2014-01" db="EMBL/GenBank/DDBJ databases">
        <title>Development of a Comparative Genomic Fingerprinting Assay for High Resolution Genotyping of Arcobacter butzleri.</title>
        <authorList>
            <person name="Webb A.L."/>
            <person name="Inglis G.D."/>
            <person name="Kruczkiewicz P."/>
            <person name="Selinger L.B."/>
            <person name="Taboada E.N."/>
        </authorList>
    </citation>
    <scope>NUCLEOTIDE SEQUENCE [LARGE SCALE GENOMIC DNA]</scope>
    <source>
        <strain evidence="2 3">L348</strain>
    </source>
</reference>
<protein>
    <submittedName>
        <fullName evidence="2">Uncharacterized protein</fullName>
    </submittedName>
</protein>
<organism evidence="2 3">
    <name type="scientific">Aliarcobacter butzleri L348</name>
    <dbReference type="NCBI Taxonomy" id="1447256"/>
    <lineage>
        <taxon>Bacteria</taxon>
        <taxon>Pseudomonadati</taxon>
        <taxon>Campylobacterota</taxon>
        <taxon>Epsilonproteobacteria</taxon>
        <taxon>Campylobacterales</taxon>
        <taxon>Arcobacteraceae</taxon>
        <taxon>Aliarcobacter</taxon>
    </lineage>
</organism>
<proteinExistence type="predicted"/>
<name>A0A0G9JWA1_9BACT</name>
<dbReference type="PATRIC" id="fig|1447256.3.peg.1690"/>
<dbReference type="Proteomes" id="UP000035514">
    <property type="component" value="Unassembled WGS sequence"/>
</dbReference>
<keyword evidence="1" id="KW-0175">Coiled coil</keyword>
<evidence type="ECO:0000313" key="3">
    <source>
        <dbReference type="Proteomes" id="UP000035514"/>
    </source>
</evidence>
<feature type="coiled-coil region" evidence="1">
    <location>
        <begin position="32"/>
        <end position="63"/>
    </location>
</feature>
<evidence type="ECO:0000313" key="2">
    <source>
        <dbReference type="EMBL" id="KLD98480.1"/>
    </source>
</evidence>
<dbReference type="RefSeq" id="WP_046997001.1">
    <property type="nucleotide sequence ID" value="NZ_JAIQ01000122.1"/>
</dbReference>
<accession>A0A0G9JWA1</accession>